<proteinExistence type="predicted"/>
<dbReference type="EMBL" id="QXFV01005814">
    <property type="protein sequence ID" value="KAE8963513.1"/>
    <property type="molecule type" value="Genomic_DNA"/>
</dbReference>
<sequence>MQSAVVIFVCSTGCVAPSTVHSGNHYWCLVFVCNLDHLQALLTLLSPQVVIQKSSTREIGRRFPCGFVVTDPFDFEFAH</sequence>
<comment type="caution">
    <text evidence="2">The sequence shown here is derived from an EMBL/GenBank/DDBJ whole genome shotgun (WGS) entry which is preliminary data.</text>
</comment>
<reference evidence="3 4" key="1">
    <citation type="submission" date="2018-09" db="EMBL/GenBank/DDBJ databases">
        <title>Genomic investigation of the strawberry pathogen Phytophthora fragariae indicates pathogenicity is determined by transcriptional variation in three key races.</title>
        <authorList>
            <person name="Adams T.M."/>
            <person name="Armitage A.D."/>
            <person name="Sobczyk M.K."/>
            <person name="Bates H.J."/>
            <person name="Dunwell J.M."/>
            <person name="Nellist C.F."/>
            <person name="Harrison R.J."/>
        </authorList>
    </citation>
    <scope>NUCLEOTIDE SEQUENCE [LARGE SCALE GENOMIC DNA]</scope>
    <source>
        <strain evidence="1 3">SCRP249</strain>
        <strain evidence="2 4">SCRP324</strain>
    </source>
</reference>
<evidence type="ECO:0000313" key="2">
    <source>
        <dbReference type="EMBL" id="KAE8969825.1"/>
    </source>
</evidence>
<evidence type="ECO:0000313" key="1">
    <source>
        <dbReference type="EMBL" id="KAE8963513.1"/>
    </source>
</evidence>
<evidence type="ECO:0000313" key="4">
    <source>
        <dbReference type="Proteomes" id="UP000435112"/>
    </source>
</evidence>
<organism evidence="2 4">
    <name type="scientific">Phytophthora rubi</name>
    <dbReference type="NCBI Taxonomy" id="129364"/>
    <lineage>
        <taxon>Eukaryota</taxon>
        <taxon>Sar</taxon>
        <taxon>Stramenopiles</taxon>
        <taxon>Oomycota</taxon>
        <taxon>Peronosporomycetes</taxon>
        <taxon>Peronosporales</taxon>
        <taxon>Peronosporaceae</taxon>
        <taxon>Phytophthora</taxon>
    </lineage>
</organism>
<dbReference type="Proteomes" id="UP000429607">
    <property type="component" value="Unassembled WGS sequence"/>
</dbReference>
<dbReference type="AlphaFoldDB" id="A0A6A3HM76"/>
<dbReference type="EMBL" id="QXFU01004248">
    <property type="protein sequence ID" value="KAE8969825.1"/>
    <property type="molecule type" value="Genomic_DNA"/>
</dbReference>
<dbReference type="Proteomes" id="UP000435112">
    <property type="component" value="Unassembled WGS sequence"/>
</dbReference>
<accession>A0A6A3HM76</accession>
<protein>
    <submittedName>
        <fullName evidence="2">Uncharacterized protein</fullName>
    </submittedName>
</protein>
<gene>
    <name evidence="1" type="ORF">PR001_g29353</name>
    <name evidence="2" type="ORF">PR002_g27313</name>
</gene>
<evidence type="ECO:0000313" key="3">
    <source>
        <dbReference type="Proteomes" id="UP000429607"/>
    </source>
</evidence>
<name>A0A6A3HM76_9STRA</name>